<protein>
    <submittedName>
        <fullName evidence="2">Uncharacterized protein</fullName>
    </submittedName>
</protein>
<sequence length="123" mass="13528">MKASGESSTTKHRLLHASGPHPIPPPNDPKGLDLVVDSLRRILVLVLLARAVAVAPGSSIAASVDESTRQRSVLVCRVRVMSVVRTDTLLECVLCLDRSIPQLHRRVKVDRLEVVLFQRHSRG</sequence>
<organism evidence="2 3">
    <name type="scientific">Dorcoceras hygrometricum</name>
    <dbReference type="NCBI Taxonomy" id="472368"/>
    <lineage>
        <taxon>Eukaryota</taxon>
        <taxon>Viridiplantae</taxon>
        <taxon>Streptophyta</taxon>
        <taxon>Embryophyta</taxon>
        <taxon>Tracheophyta</taxon>
        <taxon>Spermatophyta</taxon>
        <taxon>Magnoliopsida</taxon>
        <taxon>eudicotyledons</taxon>
        <taxon>Gunneridae</taxon>
        <taxon>Pentapetalae</taxon>
        <taxon>asterids</taxon>
        <taxon>lamiids</taxon>
        <taxon>Lamiales</taxon>
        <taxon>Gesneriaceae</taxon>
        <taxon>Didymocarpoideae</taxon>
        <taxon>Trichosporeae</taxon>
        <taxon>Loxocarpinae</taxon>
        <taxon>Dorcoceras</taxon>
    </lineage>
</organism>
<evidence type="ECO:0000256" key="1">
    <source>
        <dbReference type="SAM" id="MobiDB-lite"/>
    </source>
</evidence>
<name>A0A2Z7CF07_9LAMI</name>
<accession>A0A2Z7CF07</accession>
<gene>
    <name evidence="2" type="ORF">F511_39825</name>
</gene>
<evidence type="ECO:0000313" key="2">
    <source>
        <dbReference type="EMBL" id="KZV45518.1"/>
    </source>
</evidence>
<dbReference type="Proteomes" id="UP000250235">
    <property type="component" value="Unassembled WGS sequence"/>
</dbReference>
<proteinExistence type="predicted"/>
<dbReference type="AlphaFoldDB" id="A0A2Z7CF07"/>
<dbReference type="EMBL" id="KQ996068">
    <property type="protein sequence ID" value="KZV45518.1"/>
    <property type="molecule type" value="Genomic_DNA"/>
</dbReference>
<feature type="region of interest" description="Disordered" evidence="1">
    <location>
        <begin position="1"/>
        <end position="29"/>
    </location>
</feature>
<keyword evidence="3" id="KW-1185">Reference proteome</keyword>
<evidence type="ECO:0000313" key="3">
    <source>
        <dbReference type="Proteomes" id="UP000250235"/>
    </source>
</evidence>
<reference evidence="2 3" key="1">
    <citation type="journal article" date="2015" name="Proc. Natl. Acad. Sci. U.S.A.">
        <title>The resurrection genome of Boea hygrometrica: A blueprint for survival of dehydration.</title>
        <authorList>
            <person name="Xiao L."/>
            <person name="Yang G."/>
            <person name="Zhang L."/>
            <person name="Yang X."/>
            <person name="Zhao S."/>
            <person name="Ji Z."/>
            <person name="Zhou Q."/>
            <person name="Hu M."/>
            <person name="Wang Y."/>
            <person name="Chen M."/>
            <person name="Xu Y."/>
            <person name="Jin H."/>
            <person name="Xiao X."/>
            <person name="Hu G."/>
            <person name="Bao F."/>
            <person name="Hu Y."/>
            <person name="Wan P."/>
            <person name="Li L."/>
            <person name="Deng X."/>
            <person name="Kuang T."/>
            <person name="Xiang C."/>
            <person name="Zhu J.K."/>
            <person name="Oliver M.J."/>
            <person name="He Y."/>
        </authorList>
    </citation>
    <scope>NUCLEOTIDE SEQUENCE [LARGE SCALE GENOMIC DNA]</scope>
    <source>
        <strain evidence="3">cv. XS01</strain>
    </source>
</reference>